<reference evidence="14" key="1">
    <citation type="submission" date="2021-01" db="EMBL/GenBank/DDBJ databases">
        <authorList>
            <person name="Corre E."/>
            <person name="Pelletier E."/>
            <person name="Niang G."/>
            <person name="Scheremetjew M."/>
            <person name="Finn R."/>
            <person name="Kale V."/>
            <person name="Holt S."/>
            <person name="Cochrane G."/>
            <person name="Meng A."/>
            <person name="Brown T."/>
            <person name="Cohen L."/>
        </authorList>
    </citation>
    <scope>NUCLEOTIDE SEQUENCE</scope>
    <source>
        <strain evidence="14">RCC1693</strain>
    </source>
</reference>
<keyword evidence="5 11" id="KW-1133">Transmembrane helix</keyword>
<feature type="domain" description="Cation/H+ exchanger transmembrane" evidence="13">
    <location>
        <begin position="151"/>
        <end position="565"/>
    </location>
</feature>
<keyword evidence="6" id="KW-0915">Sodium</keyword>
<proteinExistence type="predicted"/>
<feature type="compositionally biased region" description="Basic and acidic residues" evidence="10">
    <location>
        <begin position="773"/>
        <end position="788"/>
    </location>
</feature>
<feature type="region of interest" description="Disordered" evidence="10">
    <location>
        <begin position="995"/>
        <end position="1016"/>
    </location>
</feature>
<evidence type="ECO:0000256" key="4">
    <source>
        <dbReference type="ARBA" id="ARBA00022692"/>
    </source>
</evidence>
<feature type="transmembrane region" description="Helical" evidence="11">
    <location>
        <begin position="474"/>
        <end position="497"/>
    </location>
</feature>
<feature type="transmembrane region" description="Helical" evidence="11">
    <location>
        <begin position="509"/>
        <end position="531"/>
    </location>
</feature>
<keyword evidence="8 11" id="KW-0472">Membrane</keyword>
<feature type="signal peptide" evidence="12">
    <location>
        <begin position="1"/>
        <end position="28"/>
    </location>
</feature>
<feature type="region of interest" description="Disordered" evidence="10">
    <location>
        <begin position="834"/>
        <end position="854"/>
    </location>
</feature>
<keyword evidence="4 11" id="KW-0812">Transmembrane</keyword>
<feature type="chain" id="PRO_5030885048" description="Cation/H+ exchanger transmembrane domain-containing protein" evidence="12">
    <location>
        <begin position="29"/>
        <end position="1264"/>
    </location>
</feature>
<evidence type="ECO:0000256" key="11">
    <source>
        <dbReference type="SAM" id="Phobius"/>
    </source>
</evidence>
<protein>
    <recommendedName>
        <fullName evidence="13">Cation/H+ exchanger transmembrane domain-containing protein</fullName>
    </recommendedName>
</protein>
<evidence type="ECO:0000256" key="6">
    <source>
        <dbReference type="ARBA" id="ARBA00023053"/>
    </source>
</evidence>
<keyword evidence="9" id="KW-0739">Sodium transport</keyword>
<name>A0A7S2C182_9STRA</name>
<feature type="transmembrane region" description="Helical" evidence="11">
    <location>
        <begin position="245"/>
        <end position="268"/>
    </location>
</feature>
<organism evidence="14">
    <name type="scientific">Florenciella parvula</name>
    <dbReference type="NCBI Taxonomy" id="236787"/>
    <lineage>
        <taxon>Eukaryota</taxon>
        <taxon>Sar</taxon>
        <taxon>Stramenopiles</taxon>
        <taxon>Ochrophyta</taxon>
        <taxon>Dictyochophyceae</taxon>
        <taxon>Florenciellales</taxon>
        <taxon>Florenciella</taxon>
    </lineage>
</organism>
<dbReference type="GO" id="GO:0015386">
    <property type="term" value="F:potassium:proton antiporter activity"/>
    <property type="evidence" value="ECO:0007669"/>
    <property type="project" value="TreeGrafter"/>
</dbReference>
<feature type="transmembrane region" description="Helical" evidence="11">
    <location>
        <begin position="438"/>
        <end position="462"/>
    </location>
</feature>
<sequence>MMDSHSLGAGHVAGAVFCLLSSLPAAFGSDTSYGDTSYGSTSYGDDAHDDSSASACGDNICWMCKIFSPADDCDDDHGDDHHVDTSMCNISSVAEWSAKTVRKSEAICEEVEYGIVHGDHGGHSHLVDEIIMILLTGVVFGITLNWLCTHTFVRKFEIPYTLGIFVMGVFVSFMAGSQTVPDKSYPVPDSPAYPPFIYDWPIAQAIRSTQNIDAHIILLIILPPLIYEASSHMNYHVFKRVSGTAALLAFPGMIIGLCSTAVFSRYAFQSQTEPDGQVIWEWPTAFCLASIVSATDPVAVVAALHELGAPEKLASIIDGESLLNDGSAMVMFTIFLDVLGGEEFDLGNAILLFIQLAGGGAIWGMVAYNMAHMVLVATEDNWKVEVPVLFFGIYGTFAIGERALGVSSVLAVVVFGVQMARRGKFAVSPEVDAMAEHFIHVVGQLSETAIFFIAGVVTWTALKNSNDLGQDCMFNIALYIALHLIRGSMLAMFMPLMQRMGYGLNWKELTIIAYGGLRGAIGLSLALLVQVNPNVDSSYKNKIMFHTAGIVMLTMLVNGTTCPALYRALKIYPANKYRTEMVKKAMQELEGHDLDECESELKEDWFYESANWDAVYKLVPSFNDVHVNEDDNGLVLDDALYLNVNKILKDVILPEYHEKSAPGSGKKRSSFHLQGIHFLADVGHKLHLDHLPGVKKRSAQVTPAPAKGGSPPLAAGGKVGSMSAFEQNMAMRKQARNGSLRAGAQQKGTGGSDEKLQETTETEAGSGSRRGQLKKEWREEHNKHHGEAAEGSLGRLRQGDLALAVRSGPEPTAGATREAFVAKSLSKGVHFSEAQAEQAGAADEGDLQTKPGQYEMVLPTGGSLKSLKSESSFMEELGEVEVEEDLSPSKEKSMRVEDVTSFRLATNVSEDVESKSPKSRSRIKLPPPKVGQGQRRATRETSVGGPLSTRGTVNSLGQGGPGGAALIANTRGVSSVKPEEVGLATKMLKGISAIGQSRPETSPQEAVESTPQEATRRKTRRIALTLPTQKWSIFEQEEEIASTLFEALGTEYHHQYMAKELDDDALYFLDEALNKGKDYLADNRGATINQALKTQLDFLVELLPIPIPDWLLTLEETPIISGFAQRMIFHRVYSSLEALSGFIRAHQGLIHLCEMDGRLVEPEPVIMPVIQGAQYEISQMEADFGTLMHVQRIVLTARVLAQHKKSFTSAKCARGLLIDSDVEKLTGCLDRVVTKLQAVRFSIEIAASCRKYHKDRHGTRVSLA</sequence>
<dbReference type="GO" id="GO:0098719">
    <property type="term" value="P:sodium ion import across plasma membrane"/>
    <property type="evidence" value="ECO:0007669"/>
    <property type="project" value="TreeGrafter"/>
</dbReference>
<accession>A0A7S2C182</accession>
<dbReference type="GO" id="GO:0005886">
    <property type="term" value="C:plasma membrane"/>
    <property type="evidence" value="ECO:0007669"/>
    <property type="project" value="UniProtKB-SubCell"/>
</dbReference>
<evidence type="ECO:0000256" key="2">
    <source>
        <dbReference type="ARBA" id="ARBA00022448"/>
    </source>
</evidence>
<keyword evidence="7" id="KW-0406">Ion transport</keyword>
<evidence type="ECO:0000256" key="1">
    <source>
        <dbReference type="ARBA" id="ARBA00004651"/>
    </source>
</evidence>
<feature type="transmembrane region" description="Helical" evidence="11">
    <location>
        <begin position="388"/>
        <end position="417"/>
    </location>
</feature>
<comment type="subcellular location">
    <subcellularLocation>
        <location evidence="1">Cell membrane</location>
        <topology evidence="1">Multi-pass membrane protein</topology>
    </subcellularLocation>
</comment>
<feature type="transmembrane region" description="Helical" evidence="11">
    <location>
        <begin position="160"/>
        <end position="180"/>
    </location>
</feature>
<keyword evidence="3" id="KW-1003">Cell membrane</keyword>
<evidence type="ECO:0000256" key="3">
    <source>
        <dbReference type="ARBA" id="ARBA00022475"/>
    </source>
</evidence>
<feature type="compositionally biased region" description="Acidic residues" evidence="10">
    <location>
        <begin position="876"/>
        <end position="886"/>
    </location>
</feature>
<dbReference type="Pfam" id="PF00999">
    <property type="entry name" value="Na_H_Exchanger"/>
    <property type="match status" value="1"/>
</dbReference>
<feature type="compositionally biased region" description="Polar residues" evidence="10">
    <location>
        <begin position="995"/>
        <end position="1013"/>
    </location>
</feature>
<feature type="transmembrane region" description="Helical" evidence="11">
    <location>
        <begin position="130"/>
        <end position="148"/>
    </location>
</feature>
<dbReference type="PANTHER" id="PTHR10110:SF86">
    <property type="entry name" value="SODIUM_HYDROGEN EXCHANGER 7"/>
    <property type="match status" value="1"/>
</dbReference>
<dbReference type="GO" id="GO:0051453">
    <property type="term" value="P:regulation of intracellular pH"/>
    <property type="evidence" value="ECO:0007669"/>
    <property type="project" value="TreeGrafter"/>
</dbReference>
<feature type="region of interest" description="Disordered" evidence="10">
    <location>
        <begin position="875"/>
        <end position="895"/>
    </location>
</feature>
<keyword evidence="2" id="KW-0813">Transport</keyword>
<dbReference type="GO" id="GO:0015385">
    <property type="term" value="F:sodium:proton antiporter activity"/>
    <property type="evidence" value="ECO:0007669"/>
    <property type="project" value="InterPro"/>
</dbReference>
<evidence type="ECO:0000256" key="9">
    <source>
        <dbReference type="ARBA" id="ARBA00023201"/>
    </source>
</evidence>
<evidence type="ECO:0000256" key="7">
    <source>
        <dbReference type="ARBA" id="ARBA00023065"/>
    </source>
</evidence>
<evidence type="ECO:0000256" key="5">
    <source>
        <dbReference type="ARBA" id="ARBA00022989"/>
    </source>
</evidence>
<gene>
    <name evidence="14" type="ORF">FPAR1323_LOCUS7727</name>
</gene>
<feature type="region of interest" description="Disordered" evidence="10">
    <location>
        <begin position="908"/>
        <end position="959"/>
    </location>
</feature>
<feature type="transmembrane region" description="Helical" evidence="11">
    <location>
        <begin position="543"/>
        <end position="566"/>
    </location>
</feature>
<evidence type="ECO:0000256" key="8">
    <source>
        <dbReference type="ARBA" id="ARBA00023136"/>
    </source>
</evidence>
<feature type="region of interest" description="Disordered" evidence="10">
    <location>
        <begin position="733"/>
        <end position="795"/>
    </location>
</feature>
<feature type="transmembrane region" description="Helical" evidence="11">
    <location>
        <begin position="346"/>
        <end position="368"/>
    </location>
</feature>
<dbReference type="EMBL" id="HBGT01014412">
    <property type="protein sequence ID" value="CAD9412181.1"/>
    <property type="molecule type" value="Transcribed_RNA"/>
</dbReference>
<evidence type="ECO:0000256" key="10">
    <source>
        <dbReference type="SAM" id="MobiDB-lite"/>
    </source>
</evidence>
<dbReference type="AlphaFoldDB" id="A0A7S2C182"/>
<evidence type="ECO:0000256" key="12">
    <source>
        <dbReference type="SAM" id="SignalP"/>
    </source>
</evidence>
<keyword evidence="12" id="KW-0732">Signal</keyword>
<evidence type="ECO:0000313" key="14">
    <source>
        <dbReference type="EMBL" id="CAD9412181.1"/>
    </source>
</evidence>
<evidence type="ECO:0000259" key="13">
    <source>
        <dbReference type="Pfam" id="PF00999"/>
    </source>
</evidence>
<dbReference type="Gene3D" id="6.10.140.1330">
    <property type="match status" value="1"/>
</dbReference>
<dbReference type="PANTHER" id="PTHR10110">
    <property type="entry name" value="SODIUM/HYDROGEN EXCHANGER"/>
    <property type="match status" value="1"/>
</dbReference>
<dbReference type="InterPro" id="IPR018422">
    <property type="entry name" value="Cation/H_exchanger_CPA1"/>
</dbReference>
<dbReference type="InterPro" id="IPR006153">
    <property type="entry name" value="Cation/H_exchanger_TM"/>
</dbReference>
<feature type="region of interest" description="Disordered" evidence="10">
    <location>
        <begin position="695"/>
        <end position="719"/>
    </location>
</feature>